<dbReference type="EMBL" id="BONY01000137">
    <property type="protein sequence ID" value="GIH11498.1"/>
    <property type="molecule type" value="Genomic_DNA"/>
</dbReference>
<evidence type="ECO:0000313" key="7">
    <source>
        <dbReference type="Proteomes" id="UP000612899"/>
    </source>
</evidence>
<keyword evidence="3 4" id="KW-0378">Hydrolase</keyword>
<dbReference type="InterPro" id="IPR015797">
    <property type="entry name" value="NUDIX_hydrolase-like_dom_sf"/>
</dbReference>
<comment type="cofactor">
    <cofactor evidence="1">
        <name>Mg(2+)</name>
        <dbReference type="ChEBI" id="CHEBI:18420"/>
    </cofactor>
</comment>
<reference evidence="6" key="1">
    <citation type="submission" date="2021-01" db="EMBL/GenBank/DDBJ databases">
        <title>Whole genome shotgun sequence of Rhizocola hellebori NBRC 109834.</title>
        <authorList>
            <person name="Komaki H."/>
            <person name="Tamura T."/>
        </authorList>
    </citation>
    <scope>NUCLEOTIDE SEQUENCE</scope>
    <source>
        <strain evidence="6">NBRC 109834</strain>
    </source>
</reference>
<dbReference type="RefSeq" id="WP_239124541.1">
    <property type="nucleotide sequence ID" value="NZ_BONY01000137.1"/>
</dbReference>
<dbReference type="InterPro" id="IPR000086">
    <property type="entry name" value="NUDIX_hydrolase_dom"/>
</dbReference>
<dbReference type="PANTHER" id="PTHR43046:SF16">
    <property type="entry name" value="ADP-RIBOSE PYROPHOSPHATASE YJHB-RELATED"/>
    <property type="match status" value="1"/>
</dbReference>
<evidence type="ECO:0000256" key="2">
    <source>
        <dbReference type="ARBA" id="ARBA00005582"/>
    </source>
</evidence>
<name>A0A8J3QL99_9ACTN</name>
<evidence type="ECO:0000256" key="1">
    <source>
        <dbReference type="ARBA" id="ARBA00001946"/>
    </source>
</evidence>
<dbReference type="SUPFAM" id="SSF55811">
    <property type="entry name" value="Nudix"/>
    <property type="match status" value="1"/>
</dbReference>
<evidence type="ECO:0000313" key="6">
    <source>
        <dbReference type="EMBL" id="GIH11498.1"/>
    </source>
</evidence>
<dbReference type="Gene3D" id="3.90.79.10">
    <property type="entry name" value="Nucleoside Triphosphate Pyrophosphohydrolase"/>
    <property type="match status" value="1"/>
</dbReference>
<dbReference type="InterPro" id="IPR020476">
    <property type="entry name" value="Nudix_hydrolase"/>
</dbReference>
<protein>
    <submittedName>
        <fullName evidence="6">Hydrolase acting on acid anhydrides in phosphorous-containing anhydrides</fullName>
    </submittedName>
</protein>
<gene>
    <name evidence="6" type="primary">yqgC</name>
    <name evidence="6" type="ORF">Rhe02_95650</name>
</gene>
<feature type="domain" description="Nudix hydrolase" evidence="5">
    <location>
        <begin position="30"/>
        <end position="162"/>
    </location>
</feature>
<dbReference type="PROSITE" id="PS51462">
    <property type="entry name" value="NUDIX"/>
    <property type="match status" value="1"/>
</dbReference>
<dbReference type="Pfam" id="PF00293">
    <property type="entry name" value="NUDIX"/>
    <property type="match status" value="1"/>
</dbReference>
<dbReference type="PROSITE" id="PS00893">
    <property type="entry name" value="NUDIX_BOX"/>
    <property type="match status" value="1"/>
</dbReference>
<proteinExistence type="inferred from homology"/>
<dbReference type="AlphaFoldDB" id="A0A8J3QL99"/>
<dbReference type="PANTHER" id="PTHR43046">
    <property type="entry name" value="GDP-MANNOSE MANNOSYL HYDROLASE"/>
    <property type="match status" value="1"/>
</dbReference>
<dbReference type="Proteomes" id="UP000612899">
    <property type="component" value="Unassembled WGS sequence"/>
</dbReference>
<evidence type="ECO:0000256" key="4">
    <source>
        <dbReference type="RuleBase" id="RU003476"/>
    </source>
</evidence>
<organism evidence="6 7">
    <name type="scientific">Rhizocola hellebori</name>
    <dbReference type="NCBI Taxonomy" id="1392758"/>
    <lineage>
        <taxon>Bacteria</taxon>
        <taxon>Bacillati</taxon>
        <taxon>Actinomycetota</taxon>
        <taxon>Actinomycetes</taxon>
        <taxon>Micromonosporales</taxon>
        <taxon>Micromonosporaceae</taxon>
        <taxon>Rhizocola</taxon>
    </lineage>
</organism>
<dbReference type="GO" id="GO:0016787">
    <property type="term" value="F:hydrolase activity"/>
    <property type="evidence" value="ECO:0007669"/>
    <property type="project" value="UniProtKB-KW"/>
</dbReference>
<comment type="similarity">
    <text evidence="2 4">Belongs to the Nudix hydrolase family.</text>
</comment>
<sequence>MKATVELMGAVEDWQNSYHGRLRAAMGDAVLFLVAARGIIRDEQGRFLLIKRSDNGVWAFPAGAMEIGESLPECAIRETFEETGIKAAKATLIAFLTGPQYTFTNVFGDTYQHLSGSYLLEDVTGELNPDPEEATDAGWFSPAEFPEPISRIVHWSLEHLAEYEATGRPYFE</sequence>
<evidence type="ECO:0000259" key="5">
    <source>
        <dbReference type="PROSITE" id="PS51462"/>
    </source>
</evidence>
<dbReference type="InterPro" id="IPR020084">
    <property type="entry name" value="NUDIX_hydrolase_CS"/>
</dbReference>
<dbReference type="PRINTS" id="PR00502">
    <property type="entry name" value="NUDIXFAMILY"/>
</dbReference>
<comment type="caution">
    <text evidence="6">The sequence shown here is derived from an EMBL/GenBank/DDBJ whole genome shotgun (WGS) entry which is preliminary data.</text>
</comment>
<evidence type="ECO:0000256" key="3">
    <source>
        <dbReference type="ARBA" id="ARBA00022801"/>
    </source>
</evidence>
<keyword evidence="7" id="KW-1185">Reference proteome</keyword>
<accession>A0A8J3QL99</accession>